<protein>
    <recommendedName>
        <fullName evidence="1">non-specific serine/threonine protein kinase</fullName>
        <ecNumber evidence="1">2.7.11.1</ecNumber>
    </recommendedName>
</protein>
<evidence type="ECO:0000256" key="1">
    <source>
        <dbReference type="ARBA" id="ARBA00012513"/>
    </source>
</evidence>
<dbReference type="PANTHER" id="PTHR38248:SF2">
    <property type="entry name" value="FUNK1 11"/>
    <property type="match status" value="1"/>
</dbReference>
<dbReference type="Gene3D" id="3.90.1200.10">
    <property type="match status" value="1"/>
</dbReference>
<name>A0AAD5WLN4_9PEZI</name>
<comment type="caution">
    <text evidence="7">The sequence shown here is derived from an EMBL/GenBank/DDBJ whole genome shotgun (WGS) entry which is preliminary data.</text>
</comment>
<organism evidence="7 8">
    <name type="scientific">Zalerion maritima</name>
    <dbReference type="NCBI Taxonomy" id="339359"/>
    <lineage>
        <taxon>Eukaryota</taxon>
        <taxon>Fungi</taxon>
        <taxon>Dikarya</taxon>
        <taxon>Ascomycota</taxon>
        <taxon>Pezizomycotina</taxon>
        <taxon>Sordariomycetes</taxon>
        <taxon>Lulworthiomycetidae</taxon>
        <taxon>Lulworthiales</taxon>
        <taxon>Lulworthiaceae</taxon>
        <taxon>Zalerion</taxon>
    </lineage>
</organism>
<evidence type="ECO:0000256" key="4">
    <source>
        <dbReference type="SAM" id="MobiDB-lite"/>
    </source>
</evidence>
<dbReference type="EC" id="2.7.11.1" evidence="1"/>
<accession>A0AAD5WLN4</accession>
<evidence type="ECO:0000256" key="3">
    <source>
        <dbReference type="ARBA" id="ARBA00048679"/>
    </source>
</evidence>
<comment type="catalytic activity">
    <reaction evidence="3">
        <text>L-seryl-[protein] + ATP = O-phospho-L-seryl-[protein] + ADP + H(+)</text>
        <dbReference type="Rhea" id="RHEA:17989"/>
        <dbReference type="Rhea" id="RHEA-COMP:9863"/>
        <dbReference type="Rhea" id="RHEA-COMP:11604"/>
        <dbReference type="ChEBI" id="CHEBI:15378"/>
        <dbReference type="ChEBI" id="CHEBI:29999"/>
        <dbReference type="ChEBI" id="CHEBI:30616"/>
        <dbReference type="ChEBI" id="CHEBI:83421"/>
        <dbReference type="ChEBI" id="CHEBI:456216"/>
        <dbReference type="EC" id="2.7.11.1"/>
    </reaction>
</comment>
<feature type="compositionally biased region" description="Polar residues" evidence="4">
    <location>
        <begin position="103"/>
        <end position="117"/>
    </location>
</feature>
<proteinExistence type="predicted"/>
<sequence length="767" mass="86461">MNEEQLGFDPTIITLNGERYIEIERNGRIKPHREGDAQTPLVIKDFWQYTEREEEGGLLREATGRGVSNVARYYYHETIQVRSTAGLKRSSSQTGASLPPSKRSCSTSPTKAASTPLPNRVHRRVVLRDYGKPIYRASSRAALLRALERCIEGHESLRKAGLLHRDISINNLIINEDNNNPSWPFFLIHLNLAIKEQQEGASGAKGKTGTRAFMVIGALLGEQHSFMHDLESFFWVLFWICIHYNGPGKDVGPTEFESWNYESDNKLVRSKKGVIDDEEDFLEMANENFTQYYQPLIPWANKLRRKVFPNGERWKRANPELYYSMKEILRETQKDSKFRITIFNPTTKRDPDSHDHSVISALSCRPPWTGHQPPLGSASSGRPDVSRSVLRVVLQAGLLYAIPQADGHAWFLVGAVLDDGLTQRALKEATRHCMGTQLPQPKHRHPFVDTGTAQCSSHAVPNHKNNPIHALHLRTGQQPTPVDKARRKGNSQHSAQISELRFLRLTTTLLLANNLSSRPLTLKNPDSMSQDRQTVISRDDKRRIITKAIKPFTNLDYRGVDMAKKWPRQRILNEAAALKLIRDSTTIPVPAVIAVGEGPDGFFVTTGLIAGIPLADIGDKCELPALPGHEKTKCAACQATATANAKTFVEKTVLPQLRRLTSYTTGLNGFVNPPPWVTEVDRREFWDTKTSAVPEFVFCHGDLGPYNIMIDQFTLKVTGLIDFENAGYFPSEFLEQRAIDVKGYYKMYKTMYENPAELSRLIKALES</sequence>
<dbReference type="AlphaFoldDB" id="A0AAD5WLN4"/>
<gene>
    <name evidence="7" type="ORF">MKZ38_000561</name>
</gene>
<comment type="catalytic activity">
    <reaction evidence="2">
        <text>L-threonyl-[protein] + ATP = O-phospho-L-threonyl-[protein] + ADP + H(+)</text>
        <dbReference type="Rhea" id="RHEA:46608"/>
        <dbReference type="Rhea" id="RHEA-COMP:11060"/>
        <dbReference type="Rhea" id="RHEA-COMP:11605"/>
        <dbReference type="ChEBI" id="CHEBI:15378"/>
        <dbReference type="ChEBI" id="CHEBI:30013"/>
        <dbReference type="ChEBI" id="CHEBI:30616"/>
        <dbReference type="ChEBI" id="CHEBI:61977"/>
        <dbReference type="ChEBI" id="CHEBI:456216"/>
        <dbReference type="EC" id="2.7.11.1"/>
    </reaction>
</comment>
<reference evidence="7" key="1">
    <citation type="submission" date="2022-07" db="EMBL/GenBank/DDBJ databases">
        <title>Draft genome sequence of Zalerion maritima ATCC 34329, a (micro)plastics degrading marine fungus.</title>
        <authorList>
            <person name="Paco A."/>
            <person name="Goncalves M.F.M."/>
            <person name="Rocha-Santos T.A.P."/>
            <person name="Alves A."/>
        </authorList>
    </citation>
    <scope>NUCLEOTIDE SEQUENCE</scope>
    <source>
        <strain evidence="7">ATCC 34329</strain>
    </source>
</reference>
<dbReference type="InterPro" id="IPR002575">
    <property type="entry name" value="Aminoglycoside_PTrfase"/>
</dbReference>
<feature type="domain" description="Fungal-type protein kinase" evidence="6">
    <location>
        <begin position="35"/>
        <end position="241"/>
    </location>
</feature>
<dbReference type="InterPro" id="IPR008266">
    <property type="entry name" value="Tyr_kinase_AS"/>
</dbReference>
<feature type="region of interest" description="Disordered" evidence="4">
    <location>
        <begin position="84"/>
        <end position="118"/>
    </location>
</feature>
<evidence type="ECO:0000313" key="7">
    <source>
        <dbReference type="EMBL" id="KAJ2891330.1"/>
    </source>
</evidence>
<dbReference type="GO" id="GO:0004674">
    <property type="term" value="F:protein serine/threonine kinase activity"/>
    <property type="evidence" value="ECO:0007669"/>
    <property type="project" value="UniProtKB-EC"/>
</dbReference>
<dbReference type="PANTHER" id="PTHR38248">
    <property type="entry name" value="FUNK1 6"/>
    <property type="match status" value="1"/>
</dbReference>
<dbReference type="SUPFAM" id="SSF56112">
    <property type="entry name" value="Protein kinase-like (PK-like)"/>
    <property type="match status" value="2"/>
</dbReference>
<evidence type="ECO:0000259" key="6">
    <source>
        <dbReference type="Pfam" id="PF17667"/>
    </source>
</evidence>
<dbReference type="InterPro" id="IPR011009">
    <property type="entry name" value="Kinase-like_dom_sf"/>
</dbReference>
<keyword evidence="8" id="KW-1185">Reference proteome</keyword>
<evidence type="ECO:0000313" key="8">
    <source>
        <dbReference type="Proteomes" id="UP001201980"/>
    </source>
</evidence>
<dbReference type="Pfam" id="PF01636">
    <property type="entry name" value="APH"/>
    <property type="match status" value="1"/>
</dbReference>
<dbReference type="Gene3D" id="1.10.510.10">
    <property type="entry name" value="Transferase(Phosphotransferase) domain 1"/>
    <property type="match status" value="1"/>
</dbReference>
<dbReference type="Proteomes" id="UP001201980">
    <property type="component" value="Unassembled WGS sequence"/>
</dbReference>
<dbReference type="PROSITE" id="PS00109">
    <property type="entry name" value="PROTEIN_KINASE_TYR"/>
    <property type="match status" value="1"/>
</dbReference>
<dbReference type="InterPro" id="IPR040976">
    <property type="entry name" value="Pkinase_fungal"/>
</dbReference>
<feature type="domain" description="Aminoglycoside phosphotransferase" evidence="5">
    <location>
        <begin position="565"/>
        <end position="728"/>
    </location>
</feature>
<dbReference type="EMBL" id="JAKWBI020001128">
    <property type="protein sequence ID" value="KAJ2891330.1"/>
    <property type="molecule type" value="Genomic_DNA"/>
</dbReference>
<evidence type="ECO:0000259" key="5">
    <source>
        <dbReference type="Pfam" id="PF01636"/>
    </source>
</evidence>
<evidence type="ECO:0000256" key="2">
    <source>
        <dbReference type="ARBA" id="ARBA00047899"/>
    </source>
</evidence>
<dbReference type="Pfam" id="PF17667">
    <property type="entry name" value="Pkinase_fungal"/>
    <property type="match status" value="1"/>
</dbReference>